<feature type="compositionally biased region" description="Polar residues" evidence="1">
    <location>
        <begin position="83"/>
        <end position="103"/>
    </location>
</feature>
<name>A0A8S5VAI1_9CAUD</name>
<feature type="region of interest" description="Disordered" evidence="1">
    <location>
        <begin position="1"/>
        <end position="25"/>
    </location>
</feature>
<dbReference type="EMBL" id="BK016234">
    <property type="protein sequence ID" value="DAG03725.1"/>
    <property type="molecule type" value="Genomic_DNA"/>
</dbReference>
<evidence type="ECO:0000256" key="1">
    <source>
        <dbReference type="SAM" id="MobiDB-lite"/>
    </source>
</evidence>
<feature type="compositionally biased region" description="Polar residues" evidence="1">
    <location>
        <begin position="1"/>
        <end position="14"/>
    </location>
</feature>
<reference evidence="2" key="1">
    <citation type="journal article" date="2021" name="Proc. Natl. Acad. Sci. U.S.A.">
        <title>A Catalog of Tens of Thousands of Viruses from Human Metagenomes Reveals Hidden Associations with Chronic Diseases.</title>
        <authorList>
            <person name="Tisza M.J."/>
            <person name="Buck C.B."/>
        </authorList>
    </citation>
    <scope>NUCLEOTIDE SEQUENCE</scope>
    <source>
        <strain evidence="2">Ct6bU4</strain>
    </source>
</reference>
<protein>
    <submittedName>
        <fullName evidence="2">Uncharacterized protein</fullName>
    </submittedName>
</protein>
<accession>A0A8S5VAI1</accession>
<feature type="region of interest" description="Disordered" evidence="1">
    <location>
        <begin position="43"/>
        <end position="103"/>
    </location>
</feature>
<organism evidence="2">
    <name type="scientific">Siphoviridae sp. ct6bU4</name>
    <dbReference type="NCBI Taxonomy" id="2825344"/>
    <lineage>
        <taxon>Viruses</taxon>
        <taxon>Duplodnaviria</taxon>
        <taxon>Heunggongvirae</taxon>
        <taxon>Uroviricota</taxon>
        <taxon>Caudoviricetes</taxon>
    </lineage>
</organism>
<sequence>MPPPGVSTSLSGTPRSDGRNFTAFHPSRRHAFKKYFSSSASLMPLSVPRTGPSGGSDGFSTPGGHNHPPHSSYPLRTALRPPTISQPGVGHTQSFSRKPLTTP</sequence>
<proteinExistence type="predicted"/>
<evidence type="ECO:0000313" key="2">
    <source>
        <dbReference type="EMBL" id="DAG03725.1"/>
    </source>
</evidence>